<protein>
    <submittedName>
        <fullName evidence="2">Uncharacterized protein</fullName>
    </submittedName>
</protein>
<feature type="region of interest" description="Disordered" evidence="1">
    <location>
        <begin position="1"/>
        <end position="117"/>
    </location>
</feature>
<feature type="region of interest" description="Disordered" evidence="1">
    <location>
        <begin position="177"/>
        <end position="207"/>
    </location>
</feature>
<evidence type="ECO:0000313" key="2">
    <source>
        <dbReference type="EMBL" id="KXN67351.1"/>
    </source>
</evidence>
<reference evidence="2 3" key="1">
    <citation type="journal article" date="2015" name="Genome Biol. Evol.">
        <title>Phylogenomic analyses indicate that early fungi evolved digesting cell walls of algal ancestors of land plants.</title>
        <authorList>
            <person name="Chang Y."/>
            <person name="Wang S."/>
            <person name="Sekimoto S."/>
            <person name="Aerts A.L."/>
            <person name="Choi C."/>
            <person name="Clum A."/>
            <person name="LaButti K.M."/>
            <person name="Lindquist E.A."/>
            <person name="Yee Ngan C."/>
            <person name="Ohm R.A."/>
            <person name="Salamov A.A."/>
            <person name="Grigoriev I.V."/>
            <person name="Spatafora J.W."/>
            <person name="Berbee M.L."/>
        </authorList>
    </citation>
    <scope>NUCLEOTIDE SEQUENCE [LARGE SCALE GENOMIC DNA]</scope>
    <source>
        <strain evidence="2 3">NRRL 28638</strain>
    </source>
</reference>
<accession>A0A137NXC5</accession>
<feature type="compositionally biased region" description="Low complexity" evidence="1">
    <location>
        <begin position="27"/>
        <end position="43"/>
    </location>
</feature>
<keyword evidence="3" id="KW-1185">Reference proteome</keyword>
<feature type="compositionally biased region" description="Low complexity" evidence="1">
    <location>
        <begin position="71"/>
        <end position="102"/>
    </location>
</feature>
<evidence type="ECO:0000313" key="3">
    <source>
        <dbReference type="Proteomes" id="UP000070444"/>
    </source>
</evidence>
<dbReference type="EMBL" id="KQ964642">
    <property type="protein sequence ID" value="KXN67351.1"/>
    <property type="molecule type" value="Genomic_DNA"/>
</dbReference>
<sequence length="207" mass="22082">MSSPATQSQSLKIKLNFGSPTSRVLARSHSYSNRSLNSSNLNSQPTPPSAASNGGLKNSLNSPIARKPGLSSKNSSEGEISSTPLSNSVSSEGSTASENSSNIPPNTQATVLETKPNRIARNRLLKVPKRAIPLNISKSPSQNSISGSSQISSSSRGIVKKLYLPKRKFRGTRRSILKTSNSGNTDMNLDNIRPPRTSHLKTQPVFG</sequence>
<organism evidence="2 3">
    <name type="scientific">Conidiobolus coronatus (strain ATCC 28846 / CBS 209.66 / NRRL 28638)</name>
    <name type="common">Delacroixia coronata</name>
    <dbReference type="NCBI Taxonomy" id="796925"/>
    <lineage>
        <taxon>Eukaryota</taxon>
        <taxon>Fungi</taxon>
        <taxon>Fungi incertae sedis</taxon>
        <taxon>Zoopagomycota</taxon>
        <taxon>Entomophthoromycotina</taxon>
        <taxon>Entomophthoromycetes</taxon>
        <taxon>Entomophthorales</taxon>
        <taxon>Ancylistaceae</taxon>
        <taxon>Conidiobolus</taxon>
    </lineage>
</organism>
<feature type="compositionally biased region" description="Polar residues" evidence="1">
    <location>
        <begin position="1"/>
        <end position="11"/>
    </location>
</feature>
<dbReference type="AlphaFoldDB" id="A0A137NXC5"/>
<feature type="compositionally biased region" description="Polar residues" evidence="1">
    <location>
        <begin position="177"/>
        <end position="188"/>
    </location>
</feature>
<gene>
    <name evidence="2" type="ORF">CONCODRAFT_80197</name>
</gene>
<name>A0A137NXC5_CONC2</name>
<dbReference type="Proteomes" id="UP000070444">
    <property type="component" value="Unassembled WGS sequence"/>
</dbReference>
<feature type="compositionally biased region" description="Polar residues" evidence="1">
    <location>
        <begin position="49"/>
        <end position="62"/>
    </location>
</feature>
<evidence type="ECO:0000256" key="1">
    <source>
        <dbReference type="SAM" id="MobiDB-lite"/>
    </source>
</evidence>
<proteinExistence type="predicted"/>